<geneLocation type="plasmid" evidence="7 15">
    <name>p2KSK6</name>
</geneLocation>
<reference evidence="2 10" key="3">
    <citation type="submission" date="2016-01" db="EMBL/GenBank/DDBJ databases">
        <title>Draft sequences of Acinetobacter baumannii isolates from wounded military personnel.</title>
        <authorList>
            <person name="Arivett B.A."/>
            <person name="Fiester S.E."/>
            <person name="Ream D.C."/>
            <person name="Actis L.A."/>
        </authorList>
    </citation>
    <scope>NUCLEOTIDE SEQUENCE [LARGE SCALE GENOMIC DNA]</scope>
    <source>
        <strain evidence="2 10">AB2828</strain>
    </source>
</reference>
<dbReference type="EMBL" id="WIOC01000029">
    <property type="protein sequence ID" value="MQR51086.1"/>
    <property type="molecule type" value="Genomic_DNA"/>
</dbReference>
<name>A0A059ZTE6_ACIBA</name>
<evidence type="ECO:0000313" key="13">
    <source>
        <dbReference type="Proteomes" id="UP000268239"/>
    </source>
</evidence>
<geneLocation type="plasmid" evidence="1 9">
    <name>p1AB5075</name>
</geneLocation>
<dbReference type="Proteomes" id="UP000237823">
    <property type="component" value="Unassembled WGS sequence"/>
</dbReference>
<keyword evidence="1" id="KW-0614">Plasmid</keyword>
<dbReference type="PATRIC" id="fig|470.1325.peg.3325"/>
<evidence type="ECO:0000313" key="5">
    <source>
        <dbReference type="EMBL" id="OIG74153.1"/>
    </source>
</evidence>
<dbReference type="EMBL" id="CP008707">
    <property type="protein sequence ID" value="AKA33590.1"/>
    <property type="molecule type" value="Genomic_DNA"/>
</dbReference>
<evidence type="ECO:0000313" key="6">
    <source>
        <dbReference type="EMBL" id="PRN33059.1"/>
    </source>
</evidence>
<accession>A0A059ZTE6</accession>
<dbReference type="EMBL" id="CP072272">
    <property type="protein sequence ID" value="QTK45710.1"/>
    <property type="molecule type" value="Genomic_DNA"/>
</dbReference>
<evidence type="ECO:0000313" key="7">
    <source>
        <dbReference type="EMBL" id="QTK45710.1"/>
    </source>
</evidence>
<dbReference type="EMBL" id="NEPB01000034">
    <property type="protein sequence ID" value="PRN33059.1"/>
    <property type="molecule type" value="Genomic_DNA"/>
</dbReference>
<reference evidence="5 11" key="4">
    <citation type="submission" date="2016-05" db="EMBL/GenBank/DDBJ databases">
        <title>The evolution of Acinetobacter baumannii in vivo.</title>
        <authorList>
            <person name="Hua X."/>
            <person name="Yu Y."/>
        </authorList>
    </citation>
    <scope>NUCLEOTIDE SEQUENCE [LARGE SCALE GENOMIC DNA]</scope>
    <source>
        <strain evidence="5 11">XH647</strain>
    </source>
</reference>
<dbReference type="Proteomes" id="UP000268239">
    <property type="component" value="Unassembled WGS sequence"/>
</dbReference>
<dbReference type="Proteomes" id="UP000664966">
    <property type="component" value="Plasmid p2KSK6"/>
</dbReference>
<dbReference type="AlphaFoldDB" id="A0A059ZTE6"/>
<dbReference type="EMBL" id="VMBB01000026">
    <property type="protein sequence ID" value="MDR8261974.1"/>
    <property type="molecule type" value="Genomic_DNA"/>
</dbReference>
<reference evidence="1 9" key="1">
    <citation type="journal article" date="2015" name="J. Bacteriol.">
        <title>Resources for Genetic and Genomic Analysis of Emerging Pathogen Acinetobacter baumannii.</title>
        <authorList>
            <person name="Gallagher L.A."/>
            <person name="Ramage E."/>
            <person name="Weiss E.J."/>
            <person name="Radey M."/>
            <person name="Hayden H.S."/>
            <person name="Held K.G."/>
            <person name="Huse H.K."/>
            <person name="Zurawski D.V."/>
            <person name="Brittnacher M.J."/>
            <person name="Manoil C."/>
        </authorList>
    </citation>
    <scope>NUCLEOTIDE SEQUENCE [LARGE SCALE GENOMIC DNA]</scope>
    <source>
        <strain evidence="1 9">AB5075-UW</strain>
        <plasmid evidence="1 9">p1AB5075</plasmid>
    </source>
</reference>
<evidence type="ECO:0000313" key="14">
    <source>
        <dbReference type="Proteomes" id="UP000461234"/>
    </source>
</evidence>
<dbReference type="KEGG" id="abw:BL01_p0165"/>
<reference evidence="8 13" key="6">
    <citation type="submission" date="2018-12" db="EMBL/GenBank/DDBJ databases">
        <title>Draft Genome Sequences Human Pathogenic Acinetobacter baumannii Strains.</title>
        <authorList>
            <person name="Madhi M."/>
            <person name="Ronco T."/>
            <person name="Olsen R.H."/>
            <person name="Hassani A."/>
        </authorList>
    </citation>
    <scope>NUCLEOTIDE SEQUENCE [LARGE SCALE GENOMIC DNA]</scope>
    <source>
        <strain evidence="8 13">AB3</strain>
    </source>
</reference>
<evidence type="ECO:0000313" key="9">
    <source>
        <dbReference type="Proteomes" id="UP000032746"/>
    </source>
</evidence>
<sequence length="68" mass="7940">MGSTVRLRDPTAKLVIDTALDMQQEQRQMVKTSDIVETLVQRYINTISFEDVQQTIENRKKNKKSKDK</sequence>
<evidence type="ECO:0000313" key="12">
    <source>
        <dbReference type="Proteomes" id="UP000237823"/>
    </source>
</evidence>
<protein>
    <submittedName>
        <fullName evidence="5">Uncharacterized protein</fullName>
    </submittedName>
</protein>
<dbReference type="EMBL" id="LYKI01000008">
    <property type="protein sequence ID" value="OIG74153.1"/>
    <property type="molecule type" value="Genomic_DNA"/>
</dbReference>
<evidence type="ECO:0000313" key="11">
    <source>
        <dbReference type="Proteomes" id="UP000179937"/>
    </source>
</evidence>
<organism evidence="5 11">
    <name type="scientific">Acinetobacter baumannii</name>
    <dbReference type="NCBI Taxonomy" id="470"/>
    <lineage>
        <taxon>Bacteria</taxon>
        <taxon>Pseudomonadati</taxon>
        <taxon>Pseudomonadota</taxon>
        <taxon>Gammaproteobacteria</taxon>
        <taxon>Moraxellales</taxon>
        <taxon>Moraxellaceae</taxon>
        <taxon>Acinetobacter</taxon>
        <taxon>Acinetobacter calcoaceticus/baumannii complex</taxon>
    </lineage>
</organism>
<evidence type="ECO:0000313" key="10">
    <source>
        <dbReference type="Proteomes" id="UP000076296"/>
    </source>
</evidence>
<reference evidence="6 12" key="5">
    <citation type="submission" date="2017-04" db="EMBL/GenBank/DDBJ databases">
        <title>Comparison of Acinetobacter baumannii whole genome sequences from two major hospitals in Kuwait.</title>
        <authorList>
            <person name="Nasser K."/>
            <person name="Habibi N."/>
            <person name="Khan M.W."/>
            <person name="Purohit P."/>
            <person name="Al-Obaid I."/>
            <person name="Dhar R."/>
            <person name="Al-Fouzan W."/>
            <person name="Mustafa A.S."/>
        </authorList>
    </citation>
    <scope>NUCLEOTIDE SEQUENCE [LARGE SCALE GENOMIC DNA]</scope>
    <source>
        <strain evidence="6 12">KUFAR57</strain>
    </source>
</reference>
<evidence type="ECO:0000313" key="4">
    <source>
        <dbReference type="EMBL" id="MQR51086.1"/>
    </source>
</evidence>
<evidence type="ECO:0000313" key="1">
    <source>
        <dbReference type="EMBL" id="AKA33590.1"/>
    </source>
</evidence>
<proteinExistence type="predicted"/>
<dbReference type="Proteomes" id="UP000179937">
    <property type="component" value="Unassembled WGS sequence"/>
</dbReference>
<dbReference type="Proteomes" id="UP000032746">
    <property type="component" value="Plasmid p1AB5075"/>
</dbReference>
<evidence type="ECO:0000313" key="8">
    <source>
        <dbReference type="EMBL" id="RTQ80447.1"/>
    </source>
</evidence>
<gene>
    <name evidence="5" type="ORF">A7M90_15810</name>
    <name evidence="1" type="ORF">ABUW_4020</name>
    <name evidence="6" type="ORF">B9W25_13590</name>
    <name evidence="8" type="ORF">EJ062_09995</name>
    <name evidence="4" type="ORF">F2P40_17455</name>
    <name evidence="3" type="ORF">FPK87_16090</name>
    <name evidence="7" type="ORF">J6E47_20950</name>
    <name evidence="2" type="ORF">LV35_03772</name>
</gene>
<reference evidence="9" key="2">
    <citation type="submission" date="2015-03" db="EMBL/GenBank/DDBJ databases">
        <authorList>
            <person name="Gallagher L.A."/>
            <person name="Hayden H.S."/>
            <person name="Weiss E.J."/>
            <person name="Hager K.R."/>
            <person name="Ramage E."/>
            <person name="Radey M.R."/>
            <person name="Bydalek R."/>
            <person name="Manoil C."/>
            <person name="Miller S.I."/>
            <person name="Brittnacher M.J."/>
        </authorList>
    </citation>
    <scope>NUCLEOTIDE SEQUENCE [LARGE SCALE GENOMIC DNA]</scope>
    <source>
        <strain evidence="9">AB5075-UW</strain>
        <plasmid evidence="9">p1AB5075</plasmid>
    </source>
</reference>
<dbReference type="EMBL" id="RXLU01000052">
    <property type="protein sequence ID" value="RTQ80447.1"/>
    <property type="molecule type" value="Genomic_DNA"/>
</dbReference>
<dbReference type="RefSeq" id="WP_000535990.1">
    <property type="nucleotide sequence ID" value="NC_025104.1"/>
</dbReference>
<evidence type="ECO:0000313" key="15">
    <source>
        <dbReference type="Proteomes" id="UP000664966"/>
    </source>
</evidence>
<dbReference type="EMBL" id="LRDT01000050">
    <property type="protein sequence ID" value="KZA11472.1"/>
    <property type="molecule type" value="Genomic_DNA"/>
</dbReference>
<reference evidence="7" key="9">
    <citation type="submission" date="2021-03" db="EMBL/GenBank/DDBJ databases">
        <title>Complete genome sequencing of Acinetobacter baumannii.</title>
        <authorList>
            <person name="Yadav B."/>
            <person name="Makwana N."/>
            <person name="Kharat A.S."/>
            <person name="Veeraraghavan B."/>
            <person name="Vijayakumar S."/>
            <person name="Priya M."/>
        </authorList>
    </citation>
    <scope>NUCLEOTIDE SEQUENCE</scope>
    <source>
        <strain evidence="7">KSK6</strain>
        <plasmid evidence="7">p2KSK6</plasmid>
    </source>
</reference>
<dbReference type="Proteomes" id="UP000461234">
    <property type="component" value="Unassembled WGS sequence"/>
</dbReference>
<dbReference type="Proteomes" id="UP000076296">
    <property type="component" value="Unassembled WGS sequence"/>
</dbReference>
<evidence type="ECO:0000313" key="2">
    <source>
        <dbReference type="EMBL" id="KZA11472.1"/>
    </source>
</evidence>
<reference evidence="3" key="7">
    <citation type="submission" date="2019-07" db="EMBL/GenBank/DDBJ databases">
        <title>Biological characteristics of mucoid Acinetobacter baumannii from a general hospital in China.</title>
        <authorList>
            <person name="Hua X."/>
            <person name="Yu Y."/>
        </authorList>
    </citation>
    <scope>NUCLEOTIDE SEQUENCE [LARGE SCALE GENOMIC DNA]</scope>
    <source>
        <strain evidence="3">N41</strain>
    </source>
</reference>
<evidence type="ECO:0000313" key="3">
    <source>
        <dbReference type="EMBL" id="MDR8261974.1"/>
    </source>
</evidence>
<reference evidence="4 14" key="8">
    <citation type="submission" date="2019-10" db="EMBL/GenBank/DDBJ databases">
        <title>Genetic environment of the oxa23 gene and comparative analysis of carbapenem resistant Acinetobacter baumannii isolates belonging to global clone 1, lineage 2 recovered in a burns hospital outbreak in 2012-2013.</title>
        <authorList>
            <person name="Douraghi M."/>
            <person name="Aris P."/>
            <person name="Kenyon J."/>
            <person name="Hamidian M."/>
        </authorList>
    </citation>
    <scope>NUCLEOTIDE SEQUENCE [LARGE SCALE GENOMIC DNA]</scope>
    <source>
        <strain evidence="4 14">ABS103</strain>
    </source>
</reference>